<dbReference type="PROSITE" id="PS51722">
    <property type="entry name" value="G_TR_2"/>
    <property type="match status" value="1"/>
</dbReference>
<sequence length="800" mass="87596">MSTMFKYRVHEVAKDFKVPTKVITEVLTEYAATPKNHMQVLTTEELDLIFEYLTQHHQVASIEEIFAVASPSASEPAEKPAAKETPAGRPAPGQRPDEQKKPAPSAPAHTERQTAPAPRPENQQQQQQPVKKPDKPFVPRQAPQKRVIDTSGATINIDKYDERLDNLVPERAERIKSGKEKFTNKKNQSRGQTMASGAKRRQEERERMQRLQFEVAKKAQLKVSIPDEIGVGELASRMKKTGAEVVKQLIKLGVMASLSDIIDYDTAALVAIELGCKVEHEVVVTIEERLIDDHADKEEDLVSRAPIVVVMGHVDHGKTSLLDKIREANVVAGEAGGITQHIGAYRVAVNGSPITFLDTPGHEAFTSMRARGAMVTDIAILVVAADDGIMPQTVESINHAKAAKIPIIVAINKMDVPGANPDRIKQQLTEYELVSDEWGGDTVVVPISAKTGMGIDRLLEMVVLTAEMQELRANPDRAARGTVIEARLDKGRGPIMTVLVQNGTLKLNDIIIAGTAVGHVRVMTNDRGERVSEAGPSVPVEISGMSEVPDAGDTFNAVADERMARELVEQRKAEKKNASATSVKVSLEDLFSRIQQGELKDLNIIVKADVQGSAEAIKSSLVKLSNDEVRVRVIHSGVGAISESDVMLAATSGAIVVGFNVRPDNAARDSAVRSNVDIRMYRVIYDAINEIEAAMKGMLAPKFKEVVLGHAEVRQIFKASNIGTICGSYVTDGKIIRNCKVRVIRDHIVIHEGELASLRRFKDDVKEVATNYECGLSIEKFNDVKEGDVIEAFIMEQIKD</sequence>
<gene>
    <name evidence="8" type="primary">infB</name>
    <name evidence="12" type="ORF">SAMN02745823_02119</name>
</gene>
<dbReference type="Gene3D" id="3.40.50.300">
    <property type="entry name" value="P-loop containing nucleotide triphosphate hydrolases"/>
    <property type="match status" value="1"/>
</dbReference>
<dbReference type="CDD" id="cd03692">
    <property type="entry name" value="mtIF2_IVc"/>
    <property type="match status" value="1"/>
</dbReference>
<comment type="function">
    <text evidence="7 8 9">One of the essential components for the initiation of protein synthesis. Protects formylmethionyl-tRNA from spontaneous hydrolysis and promotes its binding to the 30S ribosomal subunits. Also involved in the hydrolysis of GTP during the formation of the 70S ribosomal complex.</text>
</comment>
<evidence type="ECO:0000256" key="1">
    <source>
        <dbReference type="ARBA" id="ARBA00007733"/>
    </source>
</evidence>
<comment type="subcellular location">
    <subcellularLocation>
        <location evidence="8">Cytoplasm</location>
    </subcellularLocation>
</comment>
<feature type="binding site" evidence="8">
    <location>
        <begin position="412"/>
        <end position="415"/>
    </location>
    <ligand>
        <name>GTP</name>
        <dbReference type="ChEBI" id="CHEBI:37565"/>
    </ligand>
</feature>
<dbReference type="HAMAP" id="MF_00100_B">
    <property type="entry name" value="IF_2_B"/>
    <property type="match status" value="1"/>
</dbReference>
<feature type="binding site" evidence="8">
    <location>
        <begin position="312"/>
        <end position="319"/>
    </location>
    <ligand>
        <name>GTP</name>
        <dbReference type="ChEBI" id="CHEBI:37565"/>
    </ligand>
</feature>
<dbReference type="Pfam" id="PF22042">
    <property type="entry name" value="EF-G_D2"/>
    <property type="match status" value="1"/>
</dbReference>
<dbReference type="GO" id="GO:0005829">
    <property type="term" value="C:cytosol"/>
    <property type="evidence" value="ECO:0007669"/>
    <property type="project" value="TreeGrafter"/>
</dbReference>
<evidence type="ECO:0000259" key="11">
    <source>
        <dbReference type="PROSITE" id="PS51722"/>
    </source>
</evidence>
<dbReference type="InterPro" id="IPR027417">
    <property type="entry name" value="P-loop_NTPase"/>
</dbReference>
<dbReference type="FunFam" id="3.40.50.300:FF:000019">
    <property type="entry name" value="Translation initiation factor IF-2"/>
    <property type="match status" value="1"/>
</dbReference>
<dbReference type="InterPro" id="IPR053905">
    <property type="entry name" value="EF-G-like_DII"/>
</dbReference>
<feature type="region of interest" description="Disordered" evidence="10">
    <location>
        <begin position="71"/>
        <end position="153"/>
    </location>
</feature>
<reference evidence="12 13" key="1">
    <citation type="submission" date="2016-11" db="EMBL/GenBank/DDBJ databases">
        <authorList>
            <person name="Jaros S."/>
            <person name="Januszkiewicz K."/>
            <person name="Wedrychowicz H."/>
        </authorList>
    </citation>
    <scope>NUCLEOTIDE SEQUENCE [LARGE SCALE GENOMIC DNA]</scope>
    <source>
        <strain evidence="12 13">DSM 10068</strain>
    </source>
</reference>
<dbReference type="Gene3D" id="3.40.50.10050">
    <property type="entry name" value="Translation initiation factor IF- 2, domain 3"/>
    <property type="match status" value="1"/>
</dbReference>
<dbReference type="Pfam" id="PF11987">
    <property type="entry name" value="IF-2"/>
    <property type="match status" value="1"/>
</dbReference>
<dbReference type="Gene3D" id="2.40.30.10">
    <property type="entry name" value="Translation factors"/>
    <property type="match status" value="2"/>
</dbReference>
<dbReference type="PROSITE" id="PS01176">
    <property type="entry name" value="IF2"/>
    <property type="match status" value="1"/>
</dbReference>
<dbReference type="Pfam" id="PF00009">
    <property type="entry name" value="GTP_EFTU"/>
    <property type="match status" value="1"/>
</dbReference>
<dbReference type="FunFam" id="3.40.50.10050:FF:000001">
    <property type="entry name" value="Translation initiation factor IF-2"/>
    <property type="match status" value="1"/>
</dbReference>
<dbReference type="InterPro" id="IPR005225">
    <property type="entry name" value="Small_GTP-bd"/>
</dbReference>
<dbReference type="AlphaFoldDB" id="A0A1M5XXP9"/>
<evidence type="ECO:0000256" key="10">
    <source>
        <dbReference type="SAM" id="MobiDB-lite"/>
    </source>
</evidence>
<dbReference type="OrthoDB" id="9811804at2"/>
<name>A0A1M5XXP9_9FIRM</name>
<evidence type="ECO:0000256" key="8">
    <source>
        <dbReference type="HAMAP-Rule" id="MF_00100"/>
    </source>
</evidence>
<keyword evidence="4 8" id="KW-0547">Nucleotide-binding</keyword>
<evidence type="ECO:0000256" key="6">
    <source>
        <dbReference type="ARBA" id="ARBA00023134"/>
    </source>
</evidence>
<evidence type="ECO:0000256" key="9">
    <source>
        <dbReference type="RuleBase" id="RU000644"/>
    </source>
</evidence>
<dbReference type="InterPro" id="IPR015760">
    <property type="entry name" value="TIF_IF2"/>
</dbReference>
<dbReference type="Proteomes" id="UP000183995">
    <property type="component" value="Unassembled WGS sequence"/>
</dbReference>
<evidence type="ECO:0000256" key="5">
    <source>
        <dbReference type="ARBA" id="ARBA00022917"/>
    </source>
</evidence>
<keyword evidence="13" id="KW-1185">Reference proteome</keyword>
<dbReference type="InterPro" id="IPR036925">
    <property type="entry name" value="TIF_IF2_dom3_sf"/>
</dbReference>
<proteinExistence type="inferred from homology"/>
<dbReference type="GO" id="GO:0003924">
    <property type="term" value="F:GTPase activity"/>
    <property type="evidence" value="ECO:0007669"/>
    <property type="project" value="UniProtKB-UniRule"/>
</dbReference>
<dbReference type="InterPro" id="IPR000178">
    <property type="entry name" value="TF_IF2_bacterial-like"/>
</dbReference>
<evidence type="ECO:0000256" key="2">
    <source>
        <dbReference type="ARBA" id="ARBA00020675"/>
    </source>
</evidence>
<feature type="region of interest" description="G-domain" evidence="8">
    <location>
        <begin position="306"/>
        <end position="454"/>
    </location>
</feature>
<keyword evidence="3 8" id="KW-0396">Initiation factor</keyword>
<dbReference type="InterPro" id="IPR009000">
    <property type="entry name" value="Transl_B-barrel_sf"/>
</dbReference>
<dbReference type="InterPro" id="IPR006847">
    <property type="entry name" value="IF2_N"/>
</dbReference>
<evidence type="ECO:0000313" key="12">
    <source>
        <dbReference type="EMBL" id="SHI04469.1"/>
    </source>
</evidence>
<organism evidence="12 13">
    <name type="scientific">Sporobacter termitidis DSM 10068</name>
    <dbReference type="NCBI Taxonomy" id="1123282"/>
    <lineage>
        <taxon>Bacteria</taxon>
        <taxon>Bacillati</taxon>
        <taxon>Bacillota</taxon>
        <taxon>Clostridia</taxon>
        <taxon>Eubacteriales</taxon>
        <taxon>Oscillospiraceae</taxon>
        <taxon>Sporobacter</taxon>
    </lineage>
</organism>
<feature type="region of interest" description="Disordered" evidence="10">
    <location>
        <begin position="177"/>
        <end position="206"/>
    </location>
</feature>
<dbReference type="InterPro" id="IPR023115">
    <property type="entry name" value="TIF_IF2_dom3"/>
</dbReference>
<dbReference type="SUPFAM" id="SSF52156">
    <property type="entry name" value="Initiation factor IF2/eIF5b, domain 3"/>
    <property type="match status" value="1"/>
</dbReference>
<dbReference type="Pfam" id="PF04760">
    <property type="entry name" value="IF2_N"/>
    <property type="match status" value="1"/>
</dbReference>
<dbReference type="NCBIfam" id="TIGR00487">
    <property type="entry name" value="IF-2"/>
    <property type="match status" value="1"/>
</dbReference>
<keyword evidence="6 8" id="KW-0342">GTP-binding</keyword>
<dbReference type="InterPro" id="IPR000795">
    <property type="entry name" value="T_Tr_GTP-bd_dom"/>
</dbReference>
<protein>
    <recommendedName>
        <fullName evidence="2 8">Translation initiation factor IF-2</fullName>
    </recommendedName>
</protein>
<evidence type="ECO:0000256" key="7">
    <source>
        <dbReference type="ARBA" id="ARBA00025162"/>
    </source>
</evidence>
<dbReference type="CDD" id="cd01887">
    <property type="entry name" value="IF2_eIF5B"/>
    <property type="match status" value="1"/>
</dbReference>
<keyword evidence="5 8" id="KW-0648">Protein biosynthesis</keyword>
<feature type="domain" description="Tr-type G" evidence="11">
    <location>
        <begin position="303"/>
        <end position="472"/>
    </location>
</feature>
<feature type="compositionally biased region" description="Polar residues" evidence="10">
    <location>
        <begin position="185"/>
        <end position="195"/>
    </location>
</feature>
<dbReference type="Gene3D" id="1.10.10.2480">
    <property type="match status" value="1"/>
</dbReference>
<dbReference type="EMBL" id="FQXV01000006">
    <property type="protein sequence ID" value="SHI04469.1"/>
    <property type="molecule type" value="Genomic_DNA"/>
</dbReference>
<dbReference type="SUPFAM" id="SSF50447">
    <property type="entry name" value="Translation proteins"/>
    <property type="match status" value="2"/>
</dbReference>
<dbReference type="SUPFAM" id="SSF52540">
    <property type="entry name" value="P-loop containing nucleoside triphosphate hydrolases"/>
    <property type="match status" value="1"/>
</dbReference>
<evidence type="ECO:0000256" key="3">
    <source>
        <dbReference type="ARBA" id="ARBA00022540"/>
    </source>
</evidence>
<dbReference type="CDD" id="cd03702">
    <property type="entry name" value="IF2_mtIF2_II"/>
    <property type="match status" value="1"/>
</dbReference>
<dbReference type="GO" id="GO:0005525">
    <property type="term" value="F:GTP binding"/>
    <property type="evidence" value="ECO:0007669"/>
    <property type="project" value="UniProtKB-KW"/>
</dbReference>
<accession>A0A1M5XXP9</accession>
<feature type="binding site" evidence="8">
    <location>
        <begin position="358"/>
        <end position="362"/>
    </location>
    <ligand>
        <name>GTP</name>
        <dbReference type="ChEBI" id="CHEBI:37565"/>
    </ligand>
</feature>
<dbReference type="PANTHER" id="PTHR43381:SF5">
    <property type="entry name" value="TR-TYPE G DOMAIN-CONTAINING PROTEIN"/>
    <property type="match status" value="1"/>
</dbReference>
<keyword evidence="8" id="KW-0963">Cytoplasm</keyword>
<dbReference type="InterPro" id="IPR044145">
    <property type="entry name" value="IF2_II"/>
</dbReference>
<dbReference type="FunFam" id="2.40.30.10:FF:000008">
    <property type="entry name" value="Translation initiation factor IF-2"/>
    <property type="match status" value="1"/>
</dbReference>
<evidence type="ECO:0000256" key="4">
    <source>
        <dbReference type="ARBA" id="ARBA00022741"/>
    </source>
</evidence>
<dbReference type="RefSeq" id="WP_073078603.1">
    <property type="nucleotide sequence ID" value="NZ_FQXV01000006.1"/>
</dbReference>
<dbReference type="STRING" id="1123282.SAMN02745823_02119"/>
<dbReference type="NCBIfam" id="TIGR00231">
    <property type="entry name" value="small_GTP"/>
    <property type="match status" value="1"/>
</dbReference>
<comment type="similarity">
    <text evidence="1 8 9">Belongs to the TRAFAC class translation factor GTPase superfamily. Classic translation factor GTPase family. IF-2 subfamily.</text>
</comment>
<dbReference type="FunFam" id="2.40.30.10:FF:000007">
    <property type="entry name" value="Translation initiation factor IF-2"/>
    <property type="match status" value="1"/>
</dbReference>
<dbReference type="PANTHER" id="PTHR43381">
    <property type="entry name" value="TRANSLATION INITIATION FACTOR IF-2-RELATED"/>
    <property type="match status" value="1"/>
</dbReference>
<evidence type="ECO:0000313" key="13">
    <source>
        <dbReference type="Proteomes" id="UP000183995"/>
    </source>
</evidence>
<dbReference type="GO" id="GO:0003743">
    <property type="term" value="F:translation initiation factor activity"/>
    <property type="evidence" value="ECO:0007669"/>
    <property type="project" value="UniProtKB-UniRule"/>
</dbReference>